<dbReference type="EMBL" id="CM042054">
    <property type="protein sequence ID" value="KAI3707128.1"/>
    <property type="molecule type" value="Genomic_DNA"/>
</dbReference>
<accession>A0ACB9ABA5</accession>
<evidence type="ECO:0000313" key="2">
    <source>
        <dbReference type="Proteomes" id="UP001055879"/>
    </source>
</evidence>
<organism evidence="1 2">
    <name type="scientific">Arctium lappa</name>
    <name type="common">Greater burdock</name>
    <name type="synonym">Lappa major</name>
    <dbReference type="NCBI Taxonomy" id="4217"/>
    <lineage>
        <taxon>Eukaryota</taxon>
        <taxon>Viridiplantae</taxon>
        <taxon>Streptophyta</taxon>
        <taxon>Embryophyta</taxon>
        <taxon>Tracheophyta</taxon>
        <taxon>Spermatophyta</taxon>
        <taxon>Magnoliopsida</taxon>
        <taxon>eudicotyledons</taxon>
        <taxon>Gunneridae</taxon>
        <taxon>Pentapetalae</taxon>
        <taxon>asterids</taxon>
        <taxon>campanulids</taxon>
        <taxon>Asterales</taxon>
        <taxon>Asteraceae</taxon>
        <taxon>Carduoideae</taxon>
        <taxon>Cardueae</taxon>
        <taxon>Arctiinae</taxon>
        <taxon>Arctium</taxon>
    </lineage>
</organism>
<proteinExistence type="predicted"/>
<reference evidence="2" key="1">
    <citation type="journal article" date="2022" name="Mol. Ecol. Resour.">
        <title>The genomes of chicory, endive, great burdock and yacon provide insights into Asteraceae palaeo-polyploidization history and plant inulin production.</title>
        <authorList>
            <person name="Fan W."/>
            <person name="Wang S."/>
            <person name="Wang H."/>
            <person name="Wang A."/>
            <person name="Jiang F."/>
            <person name="Liu H."/>
            <person name="Zhao H."/>
            <person name="Xu D."/>
            <person name="Zhang Y."/>
        </authorList>
    </citation>
    <scope>NUCLEOTIDE SEQUENCE [LARGE SCALE GENOMIC DNA]</scope>
    <source>
        <strain evidence="2">cv. Niubang</strain>
    </source>
</reference>
<sequence length="148" mass="17506">MDFLNIDARYLLLPLAHFFFQFPHFTSTILTIFLLFVSIKVVIRLQLPIGFLLRFQAIDLSVSVMACFLCLISLSTQHFWIVNPILILLSHWVDDWLHQTLKSIPVLEFLCVFNCRHEEEEETQQEELNWEPDDHFVVVNVDDELEDD</sequence>
<dbReference type="Proteomes" id="UP001055879">
    <property type="component" value="Linkage Group LG08"/>
</dbReference>
<protein>
    <submittedName>
        <fullName evidence="1">Uncharacterized protein</fullName>
    </submittedName>
</protein>
<comment type="caution">
    <text evidence="1">The sequence shown here is derived from an EMBL/GenBank/DDBJ whole genome shotgun (WGS) entry which is preliminary data.</text>
</comment>
<evidence type="ECO:0000313" key="1">
    <source>
        <dbReference type="EMBL" id="KAI3707128.1"/>
    </source>
</evidence>
<keyword evidence="2" id="KW-1185">Reference proteome</keyword>
<reference evidence="1 2" key="2">
    <citation type="journal article" date="2022" name="Mol. Ecol. Resour.">
        <title>The genomes of chicory, endive, great burdock and yacon provide insights into Asteraceae paleo-polyploidization history and plant inulin production.</title>
        <authorList>
            <person name="Fan W."/>
            <person name="Wang S."/>
            <person name="Wang H."/>
            <person name="Wang A."/>
            <person name="Jiang F."/>
            <person name="Liu H."/>
            <person name="Zhao H."/>
            <person name="Xu D."/>
            <person name="Zhang Y."/>
        </authorList>
    </citation>
    <scope>NUCLEOTIDE SEQUENCE [LARGE SCALE GENOMIC DNA]</scope>
    <source>
        <strain evidence="2">cv. Niubang</strain>
    </source>
</reference>
<name>A0ACB9ABA5_ARCLA</name>
<gene>
    <name evidence="1" type="ORF">L6452_25372</name>
</gene>